<dbReference type="Proteomes" id="UP000077667">
    <property type="component" value="Chromosome"/>
</dbReference>
<evidence type="ECO:0000313" key="2">
    <source>
        <dbReference type="Proteomes" id="UP000077667"/>
    </source>
</evidence>
<organism evidence="1 2">
    <name type="scientific">Niabella ginsenosidivorans</name>
    <dbReference type="NCBI Taxonomy" id="1176587"/>
    <lineage>
        <taxon>Bacteria</taxon>
        <taxon>Pseudomonadati</taxon>
        <taxon>Bacteroidota</taxon>
        <taxon>Chitinophagia</taxon>
        <taxon>Chitinophagales</taxon>
        <taxon>Chitinophagaceae</taxon>
        <taxon>Niabella</taxon>
    </lineage>
</organism>
<name>A0A1A9HYC1_9BACT</name>
<dbReference type="OrthoDB" id="680973at2"/>
<gene>
    <name evidence="1" type="ORF">A8C56_04780</name>
</gene>
<dbReference type="KEGG" id="nia:A8C56_04780"/>
<evidence type="ECO:0000313" key="1">
    <source>
        <dbReference type="EMBL" id="ANH80387.1"/>
    </source>
</evidence>
<accession>A0A1A9HYC1</accession>
<sequence>MNPGFEINIDAITLEGFAPQDRRKIKEAVEQSLIQLFTMPSTDWIAAAGFFDKMDGGCFQAGDGNNPHQLGAQIARSVYSAITGAGNK</sequence>
<keyword evidence="2" id="KW-1185">Reference proteome</keyword>
<protein>
    <submittedName>
        <fullName evidence="1">Uncharacterized protein</fullName>
    </submittedName>
</protein>
<dbReference type="EMBL" id="CP015772">
    <property type="protein sequence ID" value="ANH80387.1"/>
    <property type="molecule type" value="Genomic_DNA"/>
</dbReference>
<reference evidence="1 2" key="1">
    <citation type="submission" date="2016-05" db="EMBL/GenBank/DDBJ databases">
        <title>Niabella ginsenosidivorans BS26 whole genome sequencing.</title>
        <authorList>
            <person name="Im W.T."/>
            <person name="Siddiqi M.Z."/>
        </authorList>
    </citation>
    <scope>NUCLEOTIDE SEQUENCE [LARGE SCALE GENOMIC DNA]</scope>
    <source>
        <strain evidence="1 2">BS26</strain>
    </source>
</reference>
<dbReference type="STRING" id="1176587.A8C56_04780"/>
<dbReference type="AlphaFoldDB" id="A0A1A9HYC1"/>
<proteinExistence type="predicted"/>
<dbReference type="RefSeq" id="WP_067752759.1">
    <property type="nucleotide sequence ID" value="NZ_CP015772.1"/>
</dbReference>